<feature type="region of interest" description="Disordered" evidence="1">
    <location>
        <begin position="1"/>
        <end position="33"/>
    </location>
</feature>
<sequence length="409" mass="43193">MPDNYAQTENAADTDFPRAEQSSGDAPCPEITQDGSRATRIVLDYDFSSAISLRTKGIRTTNVKVSKASDMRWGSKVHVEVLVSSLSTTIHNRVHVKSITGSSGECELDINVDWSIWDIGLTNAEVSIVLPDSPSVNSKSGDAVHPGIRVDIPSGALGVTMMGSTRFKNLDLSTGHGPAHLSDVAADSLRLVAHNGNITLHDIEVTNTIEVIGKAAWMDIDDLHTRTLIATSTDAIVSLKDIVATRVTATTTNARIGLGNVRADTLEASTCNGEVVACGVFAAVCNVNVVSGDIEGSWCPGKKLYLSTSNAKIEAQVHLGVDSSAEIVLASKNGPINIDLPASFVGGFLLQTTGLFKTFITTDPSVKISPVLHISKPENKTGIIGDGTKRHSLRAITEEAPVVANFGSV</sequence>
<feature type="compositionally biased region" description="Polar residues" evidence="1">
    <location>
        <begin position="1"/>
        <end position="11"/>
    </location>
</feature>
<feature type="domain" description="DUF4097" evidence="2">
    <location>
        <begin position="120"/>
        <end position="234"/>
    </location>
</feature>
<gene>
    <name evidence="3" type="ORF">LPJ53_000177</name>
</gene>
<dbReference type="EMBL" id="JANBOJ010000002">
    <property type="protein sequence ID" value="KAJ1725698.1"/>
    <property type="molecule type" value="Genomic_DNA"/>
</dbReference>
<accession>A0A9W8CVZ2</accession>
<reference evidence="3" key="1">
    <citation type="submission" date="2022-07" db="EMBL/GenBank/DDBJ databases">
        <title>Phylogenomic reconstructions and comparative analyses of Kickxellomycotina fungi.</title>
        <authorList>
            <person name="Reynolds N.K."/>
            <person name="Stajich J.E."/>
            <person name="Barry K."/>
            <person name="Grigoriev I.V."/>
            <person name="Crous P."/>
            <person name="Smith M.E."/>
        </authorList>
    </citation>
    <scope>NUCLEOTIDE SEQUENCE</scope>
    <source>
        <strain evidence="3">NBRC 32514</strain>
    </source>
</reference>
<organism evidence="3 4">
    <name type="scientific">Coemansia erecta</name>
    <dbReference type="NCBI Taxonomy" id="147472"/>
    <lineage>
        <taxon>Eukaryota</taxon>
        <taxon>Fungi</taxon>
        <taxon>Fungi incertae sedis</taxon>
        <taxon>Zoopagomycota</taxon>
        <taxon>Kickxellomycotina</taxon>
        <taxon>Kickxellomycetes</taxon>
        <taxon>Kickxellales</taxon>
        <taxon>Kickxellaceae</taxon>
        <taxon>Coemansia</taxon>
    </lineage>
</organism>
<evidence type="ECO:0000256" key="1">
    <source>
        <dbReference type="SAM" id="MobiDB-lite"/>
    </source>
</evidence>
<dbReference type="OrthoDB" id="5570013at2759"/>
<protein>
    <recommendedName>
        <fullName evidence="2">DUF4097 domain-containing protein</fullName>
    </recommendedName>
</protein>
<dbReference type="Pfam" id="PF13349">
    <property type="entry name" value="DUF4097"/>
    <property type="match status" value="1"/>
</dbReference>
<evidence type="ECO:0000313" key="4">
    <source>
        <dbReference type="Proteomes" id="UP001149813"/>
    </source>
</evidence>
<dbReference type="AlphaFoldDB" id="A0A9W8CVZ2"/>
<keyword evidence="4" id="KW-1185">Reference proteome</keyword>
<evidence type="ECO:0000313" key="3">
    <source>
        <dbReference type="EMBL" id="KAJ1725698.1"/>
    </source>
</evidence>
<comment type="caution">
    <text evidence="3">The sequence shown here is derived from an EMBL/GenBank/DDBJ whole genome shotgun (WGS) entry which is preliminary data.</text>
</comment>
<evidence type="ECO:0000259" key="2">
    <source>
        <dbReference type="Pfam" id="PF13349"/>
    </source>
</evidence>
<dbReference type="Proteomes" id="UP001149813">
    <property type="component" value="Unassembled WGS sequence"/>
</dbReference>
<proteinExistence type="predicted"/>
<dbReference type="InterPro" id="IPR025164">
    <property type="entry name" value="Toastrack_DUF4097"/>
</dbReference>
<name>A0A9W8CVZ2_9FUNG</name>